<dbReference type="Pfam" id="PF01124">
    <property type="entry name" value="MAPEG"/>
    <property type="match status" value="1"/>
</dbReference>
<accession>A0AAV8CMH2</accession>
<keyword evidence="3 5" id="KW-1133">Transmembrane helix</keyword>
<feature type="transmembrane region" description="Helical" evidence="5">
    <location>
        <begin position="73"/>
        <end position="98"/>
    </location>
</feature>
<gene>
    <name evidence="6" type="ORF">LUZ62_090056</name>
</gene>
<dbReference type="Proteomes" id="UP001140206">
    <property type="component" value="Chromosome 5"/>
</dbReference>
<keyword evidence="4 5" id="KW-0472">Membrane</keyword>
<feature type="transmembrane region" description="Helical" evidence="5">
    <location>
        <begin position="118"/>
        <end position="138"/>
    </location>
</feature>
<dbReference type="GO" id="GO:0004364">
    <property type="term" value="F:glutathione transferase activity"/>
    <property type="evidence" value="ECO:0007669"/>
    <property type="project" value="TreeGrafter"/>
</dbReference>
<sequence>MALGILLPKRYGYVVLDLVAYVFLHTWMEIQLGKARRQYNVPYPNLYAVQPENQQPFNWVVVGHRNSMELMPIFFVMLLVGGLKHPLISAGLGALYIISRFFYFKVDSTDDRLGLLGYSFFALMGIIICTAYFGINLCSSGM</sequence>
<dbReference type="InterPro" id="IPR023352">
    <property type="entry name" value="MAPEG-like_dom_sf"/>
</dbReference>
<evidence type="ECO:0000313" key="6">
    <source>
        <dbReference type="EMBL" id="KAJ4755651.1"/>
    </source>
</evidence>
<reference evidence="6" key="1">
    <citation type="submission" date="2022-08" db="EMBL/GenBank/DDBJ databases">
        <authorList>
            <person name="Marques A."/>
        </authorList>
    </citation>
    <scope>NUCLEOTIDE SEQUENCE</scope>
    <source>
        <strain evidence="6">RhyPub2mFocal</strain>
        <tissue evidence="6">Leaves</tissue>
    </source>
</reference>
<evidence type="ECO:0000256" key="5">
    <source>
        <dbReference type="SAM" id="Phobius"/>
    </source>
</evidence>
<dbReference type="AlphaFoldDB" id="A0AAV8CMH2"/>
<dbReference type="GO" id="GO:0006691">
    <property type="term" value="P:leukotriene metabolic process"/>
    <property type="evidence" value="ECO:0007669"/>
    <property type="project" value="UniProtKB-ARBA"/>
</dbReference>
<dbReference type="EMBL" id="JAMFTS010000005">
    <property type="protein sequence ID" value="KAJ4755651.1"/>
    <property type="molecule type" value="Genomic_DNA"/>
</dbReference>
<evidence type="ECO:0000313" key="7">
    <source>
        <dbReference type="Proteomes" id="UP001140206"/>
    </source>
</evidence>
<comment type="caution">
    <text evidence="6">The sequence shown here is derived from an EMBL/GenBank/DDBJ whole genome shotgun (WGS) entry which is preliminary data.</text>
</comment>
<dbReference type="PANTHER" id="PTHR10250:SF22">
    <property type="entry name" value="MICROSOMAL GLUTATHIONE S-TRANSFERASE"/>
    <property type="match status" value="1"/>
</dbReference>
<dbReference type="GO" id="GO:0016020">
    <property type="term" value="C:membrane"/>
    <property type="evidence" value="ECO:0007669"/>
    <property type="project" value="UniProtKB-SubCell"/>
</dbReference>
<evidence type="ECO:0000256" key="4">
    <source>
        <dbReference type="ARBA" id="ARBA00023136"/>
    </source>
</evidence>
<keyword evidence="2 5" id="KW-0812">Transmembrane</keyword>
<evidence type="ECO:0000256" key="1">
    <source>
        <dbReference type="ARBA" id="ARBA00004141"/>
    </source>
</evidence>
<dbReference type="GO" id="GO:0005635">
    <property type="term" value="C:nuclear envelope"/>
    <property type="evidence" value="ECO:0007669"/>
    <property type="project" value="TreeGrafter"/>
</dbReference>
<keyword evidence="7" id="KW-1185">Reference proteome</keyword>
<dbReference type="GO" id="GO:0005783">
    <property type="term" value="C:endoplasmic reticulum"/>
    <property type="evidence" value="ECO:0007669"/>
    <property type="project" value="TreeGrafter"/>
</dbReference>
<dbReference type="InterPro" id="IPR050997">
    <property type="entry name" value="MAPEG"/>
</dbReference>
<dbReference type="SUPFAM" id="SSF161084">
    <property type="entry name" value="MAPEG domain-like"/>
    <property type="match status" value="1"/>
</dbReference>
<protein>
    <submittedName>
        <fullName evidence="6">Microsomal glutathione S-transferase 3</fullName>
    </submittedName>
</protein>
<evidence type="ECO:0000256" key="3">
    <source>
        <dbReference type="ARBA" id="ARBA00022989"/>
    </source>
</evidence>
<comment type="subcellular location">
    <subcellularLocation>
        <location evidence="1">Membrane</location>
        <topology evidence="1">Multi-pass membrane protein</topology>
    </subcellularLocation>
</comment>
<dbReference type="PANTHER" id="PTHR10250">
    <property type="entry name" value="MICROSOMAL GLUTATHIONE S-TRANSFERASE"/>
    <property type="match status" value="1"/>
</dbReference>
<evidence type="ECO:0000256" key="2">
    <source>
        <dbReference type="ARBA" id="ARBA00022692"/>
    </source>
</evidence>
<feature type="transmembrane region" description="Helical" evidence="5">
    <location>
        <begin position="12"/>
        <end position="30"/>
    </location>
</feature>
<dbReference type="InterPro" id="IPR001129">
    <property type="entry name" value="Membr-assoc_MAPEG"/>
</dbReference>
<proteinExistence type="predicted"/>
<organism evidence="6 7">
    <name type="scientific">Rhynchospora pubera</name>
    <dbReference type="NCBI Taxonomy" id="906938"/>
    <lineage>
        <taxon>Eukaryota</taxon>
        <taxon>Viridiplantae</taxon>
        <taxon>Streptophyta</taxon>
        <taxon>Embryophyta</taxon>
        <taxon>Tracheophyta</taxon>
        <taxon>Spermatophyta</taxon>
        <taxon>Magnoliopsida</taxon>
        <taxon>Liliopsida</taxon>
        <taxon>Poales</taxon>
        <taxon>Cyperaceae</taxon>
        <taxon>Cyperoideae</taxon>
        <taxon>Rhynchosporeae</taxon>
        <taxon>Rhynchospora</taxon>
    </lineage>
</organism>
<dbReference type="Gene3D" id="1.20.120.550">
    <property type="entry name" value="Membrane associated eicosanoid/glutathione metabolism-like domain"/>
    <property type="match status" value="1"/>
</dbReference>
<dbReference type="GO" id="GO:0004602">
    <property type="term" value="F:glutathione peroxidase activity"/>
    <property type="evidence" value="ECO:0007669"/>
    <property type="project" value="TreeGrafter"/>
</dbReference>
<name>A0AAV8CMH2_9POAL</name>